<organism evidence="4 5">
    <name type="scientific">Hominimerdicola aceti</name>
    <dbReference type="NCBI Taxonomy" id="2981726"/>
    <lineage>
        <taxon>Bacteria</taxon>
        <taxon>Bacillati</taxon>
        <taxon>Bacillota</taxon>
        <taxon>Clostridia</taxon>
        <taxon>Eubacteriales</taxon>
        <taxon>Oscillospiraceae</taxon>
        <taxon>Hominimerdicola</taxon>
    </lineage>
</organism>
<dbReference type="SMART" id="SM00060">
    <property type="entry name" value="FN3"/>
    <property type="match status" value="2"/>
</dbReference>
<evidence type="ECO:0000256" key="1">
    <source>
        <dbReference type="ARBA" id="ARBA00022737"/>
    </source>
</evidence>
<keyword evidence="5" id="KW-1185">Reference proteome</keyword>
<dbReference type="PANTHER" id="PTHR46708">
    <property type="entry name" value="TENASCIN"/>
    <property type="match status" value="1"/>
</dbReference>
<comment type="caution">
    <text evidence="4">The sequence shown here is derived from an EMBL/GenBank/DDBJ whole genome shotgun (WGS) entry which is preliminary data.</text>
</comment>
<proteinExistence type="predicted"/>
<keyword evidence="2" id="KW-0732">Signal</keyword>
<gene>
    <name evidence="4" type="ORF">OCV57_12925</name>
</gene>
<dbReference type="PANTHER" id="PTHR46708:SF2">
    <property type="entry name" value="FIBRONECTIN TYPE-III DOMAIN-CONTAINING PROTEIN"/>
    <property type="match status" value="1"/>
</dbReference>
<evidence type="ECO:0000256" key="2">
    <source>
        <dbReference type="SAM" id="SignalP"/>
    </source>
</evidence>
<dbReference type="EMBL" id="JAOQJZ010000016">
    <property type="protein sequence ID" value="MCU6706816.1"/>
    <property type="molecule type" value="Genomic_DNA"/>
</dbReference>
<dbReference type="InterPro" id="IPR003961">
    <property type="entry name" value="FN3_dom"/>
</dbReference>
<dbReference type="InterPro" id="IPR013783">
    <property type="entry name" value="Ig-like_fold"/>
</dbReference>
<feature type="chain" id="PRO_5042155147" evidence="2">
    <location>
        <begin position="27"/>
        <end position="352"/>
    </location>
</feature>
<feature type="signal peptide" evidence="2">
    <location>
        <begin position="1"/>
        <end position="26"/>
    </location>
</feature>
<dbReference type="AlphaFoldDB" id="A0AAE3LNM3"/>
<evidence type="ECO:0000259" key="3">
    <source>
        <dbReference type="PROSITE" id="PS50853"/>
    </source>
</evidence>
<dbReference type="RefSeq" id="WP_267301890.1">
    <property type="nucleotide sequence ID" value="NZ_JAOQJZ010000016.1"/>
</dbReference>
<evidence type="ECO:0000313" key="5">
    <source>
        <dbReference type="Proteomes" id="UP001208131"/>
    </source>
</evidence>
<dbReference type="PROSITE" id="PS50853">
    <property type="entry name" value="FN3"/>
    <property type="match status" value="1"/>
</dbReference>
<feature type="domain" description="Fibronectin type-III" evidence="3">
    <location>
        <begin position="137"/>
        <end position="228"/>
    </location>
</feature>
<dbReference type="Pfam" id="PF00041">
    <property type="entry name" value="fn3"/>
    <property type="match status" value="1"/>
</dbReference>
<dbReference type="Proteomes" id="UP001208131">
    <property type="component" value="Unassembled WGS sequence"/>
</dbReference>
<accession>A0AAE3LNM3</accession>
<protein>
    <submittedName>
        <fullName evidence="4">Fibronectin type III domain-containing protein</fullName>
    </submittedName>
</protein>
<evidence type="ECO:0000313" key="4">
    <source>
        <dbReference type="EMBL" id="MCU6706816.1"/>
    </source>
</evidence>
<dbReference type="InterPro" id="IPR036116">
    <property type="entry name" value="FN3_sf"/>
</dbReference>
<reference evidence="4 5" key="1">
    <citation type="journal article" date="2021" name="ISME Commun">
        <title>Automated analysis of genomic sequences facilitates high-throughput and comprehensive description of bacteria.</title>
        <authorList>
            <person name="Hitch T.C.A."/>
        </authorList>
    </citation>
    <scope>NUCLEOTIDE SEQUENCE [LARGE SCALE GENOMIC DNA]</scope>
    <source>
        <strain evidence="4 5">Sanger_31</strain>
    </source>
</reference>
<dbReference type="SUPFAM" id="SSF49265">
    <property type="entry name" value="Fibronectin type III"/>
    <property type="match status" value="1"/>
</dbReference>
<dbReference type="Gene3D" id="2.60.40.10">
    <property type="entry name" value="Immunoglobulins"/>
    <property type="match status" value="2"/>
</dbReference>
<sequence>MKNGMKKTAAVVMAAMLMGTGAVVPAAEDMGIFSQTAIVAEAASVGKVTGLKSKTLSNSEIQLNWSKVKGASGYTVYMRKNGKYNKLGDCKGTSYTVKKLPNATRENFKVRAYKTVKGKKVYGEYSANWNTATNPQACKGLKVSSVGTDSVKLSWTKIGCTNYRIYQNIKGKWKEIGKTTGTSYTVKKLAPATKYQFKIRACKQDDKKTNNNHYGKYSGVVTATTKKSDKITQADIDAMKKELQEYSKSKATYVKEHYTEFWKYGIDYNTLEEFFDYYAKDCTPEESGYDTVDTIHFGESVSTLNDFIKLYKDYIDYEYNKRGDVYYVVYIESCPKGLDVNPNPCWAVYLLY</sequence>
<keyword evidence="1" id="KW-0677">Repeat</keyword>
<name>A0AAE3LNM3_9FIRM</name>
<dbReference type="InterPro" id="IPR050991">
    <property type="entry name" value="ECM_Regulatory_Proteins"/>
</dbReference>
<dbReference type="CDD" id="cd00063">
    <property type="entry name" value="FN3"/>
    <property type="match status" value="2"/>
</dbReference>